<keyword evidence="2" id="KW-0809">Transit peptide</keyword>
<evidence type="ECO:0000313" key="4">
    <source>
        <dbReference type="EMBL" id="AQK82684.1"/>
    </source>
</evidence>
<evidence type="ECO:0000256" key="3">
    <source>
        <dbReference type="PROSITE-ProRule" id="PRU00708"/>
    </source>
</evidence>
<gene>
    <name evidence="4" type="ORF">ZEAMMB73_Zm00001d037030</name>
</gene>
<dbReference type="AlphaFoldDB" id="A0A1D6LTE2"/>
<evidence type="ECO:0000256" key="1">
    <source>
        <dbReference type="ARBA" id="ARBA00022737"/>
    </source>
</evidence>
<dbReference type="PROSITE" id="PS51375">
    <property type="entry name" value="PPR"/>
    <property type="match status" value="3"/>
</dbReference>
<keyword evidence="1" id="KW-0677">Repeat</keyword>
<dbReference type="Pfam" id="PF13041">
    <property type="entry name" value="PPR_2"/>
    <property type="match status" value="2"/>
</dbReference>
<feature type="repeat" description="PPR" evidence="3">
    <location>
        <begin position="148"/>
        <end position="182"/>
    </location>
</feature>
<dbReference type="GO" id="GO:0003723">
    <property type="term" value="F:RNA binding"/>
    <property type="evidence" value="ECO:0007669"/>
    <property type="project" value="InterPro"/>
</dbReference>
<protein>
    <recommendedName>
        <fullName evidence="5">Pentatricopeptide repeat-containing protein</fullName>
    </recommendedName>
</protein>
<dbReference type="Pfam" id="PF01535">
    <property type="entry name" value="PPR"/>
    <property type="match status" value="2"/>
</dbReference>
<dbReference type="ExpressionAtlas" id="A0A1D6LTE2">
    <property type="expression patterns" value="baseline and differential"/>
</dbReference>
<dbReference type="EMBL" id="CM000782">
    <property type="protein sequence ID" value="AQK82684.1"/>
    <property type="molecule type" value="Genomic_DNA"/>
</dbReference>
<evidence type="ECO:0008006" key="5">
    <source>
        <dbReference type="Google" id="ProtNLM"/>
    </source>
</evidence>
<dbReference type="SMR" id="A0A1D6LTE2"/>
<sequence>MAGSMSDGGVWRRWGTLGVCGINANPGQPMRTCESGREGEGMYAAFDETSTLEDVDKVFNNSKSASFTVESISLKVSSSIPSSLARESPYLTLLNMYMKNSYLEEAVKMFEQMPERNIISWTILVSGYGITGQSNKARVLYYQCTQKDLILWTAMINACVQHGSFDEALTLFQDMQLQHVEPDKFSVITLLTCYANIGAFDQCEWIHWYAEDKNMKIDAVRDTTLMEMCSKCGHVDKSLQIFRRMQGKDVVAWTAIICGLTTNGQASKALELFEEKQRSKTKPDGITFTRVLSACCHGGLVDEGQRHFQAMKEVYQIEMRIKHYSCLVNLLGHAAMVAWSMKDRGISKP</sequence>
<reference evidence="4" key="1">
    <citation type="submission" date="2015-12" db="EMBL/GenBank/DDBJ databases">
        <title>Update maize B73 reference genome by single molecule sequencing technologies.</title>
        <authorList>
            <consortium name="Maize Genome Sequencing Project"/>
            <person name="Ware D."/>
        </authorList>
    </citation>
    <scope>NUCLEOTIDE SEQUENCE</scope>
    <source>
        <tissue evidence="4">Seedling</tissue>
    </source>
</reference>
<dbReference type="InterPro" id="IPR002885">
    <property type="entry name" value="PPR_rpt"/>
</dbReference>
<dbReference type="FunFam" id="1.25.40.10:FF:000158">
    <property type="entry name" value="pentatricopeptide repeat-containing protein At2g33680"/>
    <property type="match status" value="1"/>
</dbReference>
<name>A0A1D6LTE2_MAIZE</name>
<dbReference type="PANTHER" id="PTHR47926:SF489">
    <property type="entry name" value="PENTATRICOPEPTIDE REPEAT-CONTAINING PROTEIN"/>
    <property type="match status" value="1"/>
</dbReference>
<dbReference type="InterPro" id="IPR046960">
    <property type="entry name" value="PPR_At4g14850-like_plant"/>
</dbReference>
<organism evidence="4">
    <name type="scientific">Zea mays</name>
    <name type="common">Maize</name>
    <dbReference type="NCBI Taxonomy" id="4577"/>
    <lineage>
        <taxon>Eukaryota</taxon>
        <taxon>Viridiplantae</taxon>
        <taxon>Streptophyta</taxon>
        <taxon>Embryophyta</taxon>
        <taxon>Tracheophyta</taxon>
        <taxon>Spermatophyta</taxon>
        <taxon>Magnoliopsida</taxon>
        <taxon>Liliopsida</taxon>
        <taxon>Poales</taxon>
        <taxon>Poaceae</taxon>
        <taxon>PACMAD clade</taxon>
        <taxon>Panicoideae</taxon>
        <taxon>Andropogonodae</taxon>
        <taxon>Andropogoneae</taxon>
        <taxon>Tripsacinae</taxon>
        <taxon>Zea</taxon>
    </lineage>
</organism>
<dbReference type="InterPro" id="IPR011990">
    <property type="entry name" value="TPR-like_helical_dom_sf"/>
</dbReference>
<dbReference type="FunFam" id="1.25.40.10:FF:001221">
    <property type="entry name" value="Pentatricopeptide repeat-containing protein, mitochondrial"/>
    <property type="match status" value="1"/>
</dbReference>
<accession>A0A1D6LTE2</accession>
<dbReference type="Gene3D" id="1.25.40.10">
    <property type="entry name" value="Tetratricopeptide repeat domain"/>
    <property type="match status" value="2"/>
</dbReference>
<dbReference type="InParanoid" id="A0A1D6LTE2"/>
<proteinExistence type="predicted"/>
<evidence type="ECO:0000256" key="2">
    <source>
        <dbReference type="ARBA" id="ARBA00022946"/>
    </source>
</evidence>
<dbReference type="GO" id="GO:0009451">
    <property type="term" value="P:RNA modification"/>
    <property type="evidence" value="ECO:0007669"/>
    <property type="project" value="InterPro"/>
</dbReference>
<dbReference type="PANTHER" id="PTHR47926">
    <property type="entry name" value="PENTATRICOPEPTIDE REPEAT-CONTAINING PROTEIN"/>
    <property type="match status" value="1"/>
</dbReference>
<feature type="repeat" description="PPR" evidence="3">
    <location>
        <begin position="86"/>
        <end position="120"/>
    </location>
</feature>
<dbReference type="NCBIfam" id="TIGR00756">
    <property type="entry name" value="PPR"/>
    <property type="match status" value="4"/>
</dbReference>
<dbReference type="GO" id="GO:0099402">
    <property type="term" value="P:plant organ development"/>
    <property type="evidence" value="ECO:0007669"/>
    <property type="project" value="UniProtKB-ARBA"/>
</dbReference>
<feature type="repeat" description="PPR" evidence="3">
    <location>
        <begin position="249"/>
        <end position="283"/>
    </location>
</feature>